<reference evidence="1" key="1">
    <citation type="submission" date="2020-11" db="EMBL/GenBank/DDBJ databases">
        <authorList>
            <consortium name="DOE Joint Genome Institute"/>
            <person name="Ahrendt S."/>
            <person name="Riley R."/>
            <person name="Andreopoulos W."/>
            <person name="Labutti K."/>
            <person name="Pangilinan J."/>
            <person name="Ruiz-Duenas F.J."/>
            <person name="Barrasa J.M."/>
            <person name="Sanchez-Garcia M."/>
            <person name="Camarero S."/>
            <person name="Miyauchi S."/>
            <person name="Serrano A."/>
            <person name="Linde D."/>
            <person name="Babiker R."/>
            <person name="Drula E."/>
            <person name="Ayuso-Fernandez I."/>
            <person name="Pacheco R."/>
            <person name="Padilla G."/>
            <person name="Ferreira P."/>
            <person name="Barriuso J."/>
            <person name="Kellner H."/>
            <person name="Castanera R."/>
            <person name="Alfaro M."/>
            <person name="Ramirez L."/>
            <person name="Pisabarro A.G."/>
            <person name="Kuo A."/>
            <person name="Tritt A."/>
            <person name="Lipzen A."/>
            <person name="He G."/>
            <person name="Yan M."/>
            <person name="Ng V."/>
            <person name="Cullen D."/>
            <person name="Martin F."/>
            <person name="Rosso M.-N."/>
            <person name="Henrissat B."/>
            <person name="Hibbett D."/>
            <person name="Martinez A.T."/>
            <person name="Grigoriev I.V."/>
        </authorList>
    </citation>
    <scope>NUCLEOTIDE SEQUENCE</scope>
    <source>
        <strain evidence="1">CBS 247.69</strain>
    </source>
</reference>
<name>A0A9P5YD04_9AGAR</name>
<gene>
    <name evidence="1" type="ORF">BDZ94DRAFT_1251138</name>
</gene>
<protein>
    <submittedName>
        <fullName evidence="1">Uncharacterized protein</fullName>
    </submittedName>
</protein>
<evidence type="ECO:0000313" key="1">
    <source>
        <dbReference type="EMBL" id="KAF9466527.1"/>
    </source>
</evidence>
<accession>A0A9P5YD04</accession>
<dbReference type="EMBL" id="MU150241">
    <property type="protein sequence ID" value="KAF9466527.1"/>
    <property type="molecule type" value="Genomic_DNA"/>
</dbReference>
<feature type="non-terminal residue" evidence="1">
    <location>
        <position position="50"/>
    </location>
</feature>
<dbReference type="AlphaFoldDB" id="A0A9P5YD04"/>
<keyword evidence="2" id="KW-1185">Reference proteome</keyword>
<dbReference type="Proteomes" id="UP000807353">
    <property type="component" value="Unassembled WGS sequence"/>
</dbReference>
<comment type="caution">
    <text evidence="1">The sequence shown here is derived from an EMBL/GenBank/DDBJ whole genome shotgun (WGS) entry which is preliminary data.</text>
</comment>
<sequence length="50" mass="5698">MEPFLFLSIPYLHLAYLYPCTTPSFTSAIIPLSSTRHGFDLILTHPLYVV</sequence>
<organism evidence="1 2">
    <name type="scientific">Collybia nuda</name>
    <dbReference type="NCBI Taxonomy" id="64659"/>
    <lineage>
        <taxon>Eukaryota</taxon>
        <taxon>Fungi</taxon>
        <taxon>Dikarya</taxon>
        <taxon>Basidiomycota</taxon>
        <taxon>Agaricomycotina</taxon>
        <taxon>Agaricomycetes</taxon>
        <taxon>Agaricomycetidae</taxon>
        <taxon>Agaricales</taxon>
        <taxon>Tricholomatineae</taxon>
        <taxon>Clitocybaceae</taxon>
        <taxon>Collybia</taxon>
    </lineage>
</organism>
<proteinExistence type="predicted"/>
<evidence type="ECO:0000313" key="2">
    <source>
        <dbReference type="Proteomes" id="UP000807353"/>
    </source>
</evidence>